<keyword evidence="3" id="KW-1185">Reference proteome</keyword>
<sequence>MEWSTGLDEDSTDGSETLQERSMKNVELLSSTTFILVESCCNYLYYFFLIFLCTLGVSLSFECKNTNFPLPCCYHLSYSQNCSLNRCGTSAFSPAVISAVCGLLDVAVKGFQFSCLSGVTSVELLRKRLPTLLLVRSGRRSQPACALAVDAISAPALFKLTQFDWTSDFVQYAHPDTHYLDENLQCEDLHKGRNTTTSLTQGNSHLHFSCANRLNIIEKHALDDENKSHANWNILMTSVAEKLEITADVDGDEHTAPSKTIRSDCALFESQLNRPKNISYWMRKTINHVLAMTTAYIIPVST</sequence>
<evidence type="ECO:0000256" key="1">
    <source>
        <dbReference type="SAM" id="Phobius"/>
    </source>
</evidence>
<name>A0ABP1RRC8_9HEXA</name>
<keyword evidence="1" id="KW-0472">Membrane</keyword>
<evidence type="ECO:0000313" key="2">
    <source>
        <dbReference type="EMBL" id="CAL8133796.1"/>
    </source>
</evidence>
<organism evidence="2 3">
    <name type="scientific">Orchesella dallaii</name>
    <dbReference type="NCBI Taxonomy" id="48710"/>
    <lineage>
        <taxon>Eukaryota</taxon>
        <taxon>Metazoa</taxon>
        <taxon>Ecdysozoa</taxon>
        <taxon>Arthropoda</taxon>
        <taxon>Hexapoda</taxon>
        <taxon>Collembola</taxon>
        <taxon>Entomobryomorpha</taxon>
        <taxon>Entomobryoidea</taxon>
        <taxon>Orchesellidae</taxon>
        <taxon>Orchesellinae</taxon>
        <taxon>Orchesella</taxon>
    </lineage>
</organism>
<protein>
    <submittedName>
        <fullName evidence="2">Uncharacterized protein</fullName>
    </submittedName>
</protein>
<evidence type="ECO:0000313" key="3">
    <source>
        <dbReference type="Proteomes" id="UP001642540"/>
    </source>
</evidence>
<proteinExistence type="predicted"/>
<gene>
    <name evidence="2" type="ORF">ODALV1_LOCUS25227</name>
</gene>
<dbReference type="Proteomes" id="UP001642540">
    <property type="component" value="Unassembled WGS sequence"/>
</dbReference>
<reference evidence="2 3" key="1">
    <citation type="submission" date="2024-08" db="EMBL/GenBank/DDBJ databases">
        <authorList>
            <person name="Cucini C."/>
            <person name="Frati F."/>
        </authorList>
    </citation>
    <scope>NUCLEOTIDE SEQUENCE [LARGE SCALE GENOMIC DNA]</scope>
</reference>
<accession>A0ABP1RRC8</accession>
<keyword evidence="1" id="KW-0812">Transmembrane</keyword>
<comment type="caution">
    <text evidence="2">The sequence shown here is derived from an EMBL/GenBank/DDBJ whole genome shotgun (WGS) entry which is preliminary data.</text>
</comment>
<dbReference type="EMBL" id="CAXLJM020000102">
    <property type="protein sequence ID" value="CAL8133796.1"/>
    <property type="molecule type" value="Genomic_DNA"/>
</dbReference>
<feature type="transmembrane region" description="Helical" evidence="1">
    <location>
        <begin position="43"/>
        <end position="61"/>
    </location>
</feature>
<keyword evidence="1" id="KW-1133">Transmembrane helix</keyword>